<dbReference type="AlphaFoldDB" id="A0AAV7WY46"/>
<evidence type="ECO:0000313" key="2">
    <source>
        <dbReference type="Proteomes" id="UP001066276"/>
    </source>
</evidence>
<dbReference type="Proteomes" id="UP001066276">
    <property type="component" value="Chromosome 1_1"/>
</dbReference>
<comment type="caution">
    <text evidence="1">The sequence shown here is derived from an EMBL/GenBank/DDBJ whole genome shotgun (WGS) entry which is preliminary data.</text>
</comment>
<sequence length="66" mass="7274">MRWSELCRPGLWNHLAASDLGALWSPAVTPGVLEHRGPRENWGRLRPGPPCARSGTPWAGACCRRV</sequence>
<organism evidence="1 2">
    <name type="scientific">Pleurodeles waltl</name>
    <name type="common">Iberian ribbed newt</name>
    <dbReference type="NCBI Taxonomy" id="8319"/>
    <lineage>
        <taxon>Eukaryota</taxon>
        <taxon>Metazoa</taxon>
        <taxon>Chordata</taxon>
        <taxon>Craniata</taxon>
        <taxon>Vertebrata</taxon>
        <taxon>Euteleostomi</taxon>
        <taxon>Amphibia</taxon>
        <taxon>Batrachia</taxon>
        <taxon>Caudata</taxon>
        <taxon>Salamandroidea</taxon>
        <taxon>Salamandridae</taxon>
        <taxon>Pleurodelinae</taxon>
        <taxon>Pleurodeles</taxon>
    </lineage>
</organism>
<accession>A0AAV7WY46</accession>
<keyword evidence="2" id="KW-1185">Reference proteome</keyword>
<reference evidence="1" key="1">
    <citation type="journal article" date="2022" name="bioRxiv">
        <title>Sequencing and chromosome-scale assembly of the giantPleurodeles waltlgenome.</title>
        <authorList>
            <person name="Brown T."/>
            <person name="Elewa A."/>
            <person name="Iarovenko S."/>
            <person name="Subramanian E."/>
            <person name="Araus A.J."/>
            <person name="Petzold A."/>
            <person name="Susuki M."/>
            <person name="Suzuki K.-i.T."/>
            <person name="Hayashi T."/>
            <person name="Toyoda A."/>
            <person name="Oliveira C."/>
            <person name="Osipova E."/>
            <person name="Leigh N.D."/>
            <person name="Simon A."/>
            <person name="Yun M.H."/>
        </authorList>
    </citation>
    <scope>NUCLEOTIDE SEQUENCE</scope>
    <source>
        <strain evidence="1">20211129_DDA</strain>
        <tissue evidence="1">Liver</tissue>
    </source>
</reference>
<gene>
    <name evidence="1" type="ORF">NDU88_005802</name>
</gene>
<name>A0AAV7WY46_PLEWA</name>
<evidence type="ECO:0000313" key="1">
    <source>
        <dbReference type="EMBL" id="KAJ1218219.1"/>
    </source>
</evidence>
<protein>
    <submittedName>
        <fullName evidence="1">Uncharacterized protein</fullName>
    </submittedName>
</protein>
<dbReference type="EMBL" id="JANPWB010000001">
    <property type="protein sequence ID" value="KAJ1218219.1"/>
    <property type="molecule type" value="Genomic_DNA"/>
</dbReference>
<proteinExistence type="predicted"/>